<feature type="binding site" evidence="7">
    <location>
        <position position="203"/>
    </location>
    <ligand>
        <name>L-glutamine</name>
        <dbReference type="ChEBI" id="CHEBI:58359"/>
    </ligand>
</feature>
<evidence type="ECO:0000256" key="2">
    <source>
        <dbReference type="ARBA" id="ARBA00007145"/>
    </source>
</evidence>
<proteinExistence type="inferred from homology"/>
<comment type="function">
    <text evidence="7">Catalyzes the ATP-dependent amidation of deamido-NAD to form NAD. Uses L-glutamine as a nitrogen source.</text>
</comment>
<keyword evidence="12" id="KW-1185">Reference proteome</keyword>
<name>A0A1U7NG36_9FIRM</name>
<dbReference type="CDD" id="cd07570">
    <property type="entry name" value="GAT_Gln-NAD-synth"/>
    <property type="match status" value="1"/>
</dbReference>
<dbReference type="GO" id="GO:0003952">
    <property type="term" value="F:NAD+ synthase (glutamine-hydrolyzing) activity"/>
    <property type="evidence" value="ECO:0007669"/>
    <property type="project" value="UniProtKB-UniRule"/>
</dbReference>
<feature type="active site" description="Nucleophile; for glutaminase activity" evidence="7">
    <location>
        <position position="170"/>
    </location>
</feature>
<organism evidence="11 12">
    <name type="scientific">Ileibacterium valens</name>
    <dbReference type="NCBI Taxonomy" id="1862668"/>
    <lineage>
        <taxon>Bacteria</taxon>
        <taxon>Bacillati</taxon>
        <taxon>Bacillota</taxon>
        <taxon>Erysipelotrichia</taxon>
        <taxon>Erysipelotrichales</taxon>
        <taxon>Erysipelotrichaceae</taxon>
        <taxon>Ileibacterium</taxon>
    </lineage>
</organism>
<protein>
    <recommendedName>
        <fullName evidence="7 8">Glutamine-dependent NAD(+) synthetase</fullName>
        <ecNumber evidence="7 8">6.3.5.1</ecNumber>
    </recommendedName>
    <alternativeName>
        <fullName evidence="7 8">NAD(+) synthase [glutamine-hydrolyzing]</fullName>
    </alternativeName>
</protein>
<evidence type="ECO:0000256" key="1">
    <source>
        <dbReference type="ARBA" id="ARBA00005188"/>
    </source>
</evidence>
<dbReference type="SUPFAM" id="SSF56317">
    <property type="entry name" value="Carbon-nitrogen hydrolase"/>
    <property type="match status" value="1"/>
</dbReference>
<evidence type="ECO:0000313" key="11">
    <source>
        <dbReference type="EMBL" id="OLU39655.1"/>
    </source>
</evidence>
<dbReference type="EMBL" id="MPJW01000129">
    <property type="protein sequence ID" value="OLU39655.1"/>
    <property type="molecule type" value="Genomic_DNA"/>
</dbReference>
<feature type="binding site" evidence="7">
    <location>
        <position position="467"/>
    </location>
    <ligand>
        <name>deamido-NAD(+)</name>
        <dbReference type="ChEBI" id="CHEBI:58437"/>
        <note>ligand shared between two neighboring subunits</note>
    </ligand>
</feature>
<evidence type="ECO:0000256" key="5">
    <source>
        <dbReference type="ARBA" id="ARBA00022840"/>
    </source>
</evidence>
<dbReference type="InterPro" id="IPR003010">
    <property type="entry name" value="C-N_Hydrolase"/>
</dbReference>
<dbReference type="InterPro" id="IPR003694">
    <property type="entry name" value="NAD_synthase"/>
</dbReference>
<dbReference type="GO" id="GO:0008795">
    <property type="term" value="F:NAD+ synthase activity"/>
    <property type="evidence" value="ECO:0007669"/>
    <property type="project" value="UniProtKB-UniRule"/>
</dbReference>
<evidence type="ECO:0000256" key="7">
    <source>
        <dbReference type="HAMAP-Rule" id="MF_02090"/>
    </source>
</evidence>
<dbReference type="GO" id="GO:0009435">
    <property type="term" value="P:NAD+ biosynthetic process"/>
    <property type="evidence" value="ECO:0007669"/>
    <property type="project" value="UniProtKB-UniRule"/>
</dbReference>
<feature type="binding site" evidence="7">
    <location>
        <position position="197"/>
    </location>
    <ligand>
        <name>L-glutamine</name>
        <dbReference type="ChEBI" id="CHEBI:58359"/>
    </ligand>
</feature>
<dbReference type="InterPro" id="IPR022310">
    <property type="entry name" value="NAD/GMP_synthase"/>
</dbReference>
<sequence>MKRYQYYKTAAITPKVEIGNPKANVRHILDVIHQLDPSTQLAVAPELAITGYTCQDLFYESLLKKEALSALETLALKIPENLALVVGIPVEYKNHLYNCAAFIFNHEVLGFYAKNYLPNYNEYYEPRWFASARLLPEDASIRFMSKDVPLSKAIVFEDITTGAVIGPEICEDLWVSIPVSSMLAQAGANILTNCSASNDSIGKRSYRRDLILNQSARSYAAYIYASAGSDESSSDLIFGGNDLIAENGKLLAYSSLEDPKEYIQAEIDLEILQNDRSKYKSSFSAEVPKVRKVVYESVPYEEIQLIREIEAYPFVPKNLNKRIERCQEILTLQARGLATRLEKIHCQNVVIGISGGLDSTLALLVCVKAFKLAHLDPKGIHAITMPGFGTSDRTHSNSWQLMELLGTDAKEIPIGKAVNLHFEDIGHNPEIRDITYENSQARERTQILMDLANQVNGLVIGTGDLSELALGWCTYNGDHMSMYAVNVSVPKTLVRYIVESEAILARKFGNEKLADVLDDICATPVSPELLPPDQSGKIAQKTEEVLGSYDLHDFFLYHMLRFHESPSKIFELACLAFHEVPESQILKALKTFYNRFFAQQFKRNVMPDGVKVGSINFSPRGDWRMPSDAARTMWLNDLADIEQELNSEDYQN</sequence>
<dbReference type="OrthoDB" id="9803818at2"/>
<dbReference type="InterPro" id="IPR014729">
    <property type="entry name" value="Rossmann-like_a/b/a_fold"/>
</dbReference>
<feature type="domain" description="CN hydrolase" evidence="10">
    <location>
        <begin position="7"/>
        <end position="269"/>
    </location>
</feature>
<dbReference type="Gene3D" id="3.40.50.620">
    <property type="entry name" value="HUPs"/>
    <property type="match status" value="1"/>
</dbReference>
<dbReference type="Pfam" id="PF00795">
    <property type="entry name" value="CN_hydrolase"/>
    <property type="match status" value="1"/>
</dbReference>
<feature type="binding site" evidence="7">
    <location>
        <position position="602"/>
    </location>
    <ligand>
        <name>deamido-NAD(+)</name>
        <dbReference type="ChEBI" id="CHEBI:58437"/>
        <note>ligand shared between two neighboring subunits</note>
    </ligand>
</feature>
<evidence type="ECO:0000256" key="4">
    <source>
        <dbReference type="ARBA" id="ARBA00022741"/>
    </source>
</evidence>
<comment type="catalytic activity">
    <reaction evidence="7 8">
        <text>deamido-NAD(+) + L-glutamine + ATP + H2O = L-glutamate + AMP + diphosphate + NAD(+) + H(+)</text>
        <dbReference type="Rhea" id="RHEA:24384"/>
        <dbReference type="ChEBI" id="CHEBI:15377"/>
        <dbReference type="ChEBI" id="CHEBI:15378"/>
        <dbReference type="ChEBI" id="CHEBI:29985"/>
        <dbReference type="ChEBI" id="CHEBI:30616"/>
        <dbReference type="ChEBI" id="CHEBI:33019"/>
        <dbReference type="ChEBI" id="CHEBI:57540"/>
        <dbReference type="ChEBI" id="CHEBI:58359"/>
        <dbReference type="ChEBI" id="CHEBI:58437"/>
        <dbReference type="ChEBI" id="CHEBI:456215"/>
        <dbReference type="EC" id="6.3.5.1"/>
    </reaction>
</comment>
<evidence type="ECO:0000256" key="8">
    <source>
        <dbReference type="PIRNR" id="PIRNR006630"/>
    </source>
</evidence>
<dbReference type="PROSITE" id="PS50263">
    <property type="entry name" value="CN_HYDROLASE"/>
    <property type="match status" value="1"/>
</dbReference>
<comment type="similarity">
    <text evidence="2 7 8">In the C-terminal section; belongs to the NAD synthetase family.</text>
</comment>
<comment type="caution">
    <text evidence="11">The sequence shown here is derived from an EMBL/GenBank/DDBJ whole genome shotgun (WGS) entry which is preliminary data.</text>
</comment>
<comment type="pathway">
    <text evidence="1 7 8">Cofactor biosynthesis; NAD(+) biosynthesis; NAD(+) from deamido-NAD(+) (L-Gln route): step 1/1.</text>
</comment>
<dbReference type="AlphaFoldDB" id="A0A1U7NG36"/>
<reference evidence="11 12" key="1">
    <citation type="submission" date="2016-11" db="EMBL/GenBank/DDBJ databases">
        <title>Description of two novel members of the family Erysipelotrichaceae: Ileibacterium lipovorans gen. nov., sp. nov. and Dubosiella newyorkensis, gen. nov., sp. nov.</title>
        <authorList>
            <person name="Cox L.M."/>
            <person name="Sohn J."/>
            <person name="Tyrrell K.L."/>
            <person name="Citron D.M."/>
            <person name="Lawson P.A."/>
            <person name="Patel N.B."/>
            <person name="Iizumi T."/>
            <person name="Perez-Perez G.I."/>
            <person name="Goldstein E.J."/>
            <person name="Blaser M.J."/>
        </authorList>
    </citation>
    <scope>NUCLEOTIDE SEQUENCE [LARGE SCALE GENOMIC DNA]</scope>
    <source>
        <strain evidence="11 12">NYU-BL-A3</strain>
    </source>
</reference>
<gene>
    <name evidence="7" type="primary">nadE</name>
    <name evidence="11" type="ORF">BO222_06290</name>
</gene>
<feature type="binding site" evidence="7">
    <location>
        <begin position="352"/>
        <end position="359"/>
    </location>
    <ligand>
        <name>ATP</name>
        <dbReference type="ChEBI" id="CHEBI:30616"/>
    </ligand>
</feature>
<evidence type="ECO:0000256" key="6">
    <source>
        <dbReference type="ARBA" id="ARBA00023027"/>
    </source>
</evidence>
<keyword evidence="6 7" id="KW-0520">NAD</keyword>
<keyword evidence="3 7" id="KW-0436">Ligase</keyword>
<dbReference type="HAMAP" id="MF_02090">
    <property type="entry name" value="NadE_glutamine_dep"/>
    <property type="match status" value="1"/>
</dbReference>
<dbReference type="Pfam" id="PF02540">
    <property type="entry name" value="NAD_synthase"/>
    <property type="match status" value="1"/>
</dbReference>
<feature type="binding site" evidence="7">
    <location>
        <position position="462"/>
    </location>
    <ligand>
        <name>ATP</name>
        <dbReference type="ChEBI" id="CHEBI:30616"/>
    </ligand>
</feature>
<dbReference type="GeneID" id="82202812"/>
<dbReference type="PANTHER" id="PTHR23090">
    <property type="entry name" value="NH 3 /GLUTAMINE-DEPENDENT NAD + SYNTHETASE"/>
    <property type="match status" value="1"/>
</dbReference>
<dbReference type="InterPro" id="IPR014445">
    <property type="entry name" value="Gln-dep_NAD_synthase"/>
</dbReference>
<evidence type="ECO:0000256" key="3">
    <source>
        <dbReference type="ARBA" id="ARBA00022598"/>
    </source>
</evidence>
<evidence type="ECO:0000256" key="9">
    <source>
        <dbReference type="RuleBase" id="RU003811"/>
    </source>
</evidence>
<dbReference type="UniPathway" id="UPA00253">
    <property type="reaction ID" value="UER00334"/>
</dbReference>
<dbReference type="NCBIfam" id="NF002730">
    <property type="entry name" value="PRK02628.1"/>
    <property type="match status" value="1"/>
</dbReference>
<dbReference type="SUPFAM" id="SSF52402">
    <property type="entry name" value="Adenine nucleotide alpha hydrolases-like"/>
    <property type="match status" value="1"/>
</dbReference>
<dbReference type="EC" id="6.3.5.1" evidence="7 8"/>
<evidence type="ECO:0000259" key="10">
    <source>
        <dbReference type="PROSITE" id="PS50263"/>
    </source>
</evidence>
<dbReference type="CDD" id="cd00553">
    <property type="entry name" value="NAD_synthase"/>
    <property type="match status" value="1"/>
</dbReference>
<dbReference type="InterPro" id="IPR041856">
    <property type="entry name" value="NAD+_synth_C"/>
</dbReference>
<dbReference type="InterPro" id="IPR036526">
    <property type="entry name" value="C-N_Hydrolase_sf"/>
</dbReference>
<dbReference type="Gene3D" id="1.10.10.1140">
    <property type="entry name" value="Glutamine-dependent NAD+ synthetase, C-terminal domain"/>
    <property type="match status" value="1"/>
</dbReference>
<dbReference type="RefSeq" id="WP_075819396.1">
    <property type="nucleotide sequence ID" value="NZ_CAOUMU010000153.1"/>
</dbReference>
<keyword evidence="5 7" id="KW-0067">ATP-binding</keyword>
<dbReference type="GO" id="GO:0005737">
    <property type="term" value="C:cytoplasm"/>
    <property type="evidence" value="ECO:0007669"/>
    <property type="project" value="InterPro"/>
</dbReference>
<dbReference type="GO" id="GO:0005524">
    <property type="term" value="F:ATP binding"/>
    <property type="evidence" value="ECO:0007669"/>
    <property type="project" value="UniProtKB-UniRule"/>
</dbReference>
<keyword evidence="4 7" id="KW-0547">Nucleotide-binding</keyword>
<dbReference type="PANTHER" id="PTHR23090:SF9">
    <property type="entry name" value="GLUTAMINE-DEPENDENT NAD(+) SYNTHETASE"/>
    <property type="match status" value="1"/>
</dbReference>
<feature type="binding site" evidence="7">
    <location>
        <begin position="472"/>
        <end position="475"/>
    </location>
    <ligand>
        <name>deamido-NAD(+)</name>
        <dbReference type="ChEBI" id="CHEBI:58437"/>
        <note>ligand shared between two neighboring subunits</note>
    </ligand>
</feature>
<dbReference type="NCBIfam" id="TIGR00552">
    <property type="entry name" value="nadE"/>
    <property type="match status" value="1"/>
</dbReference>
<accession>A0A1U7NG36</accession>
<dbReference type="PIRSF" id="PIRSF006630">
    <property type="entry name" value="NADS_GAT"/>
    <property type="match status" value="1"/>
</dbReference>
<feature type="binding site" evidence="7">
    <location>
        <position position="120"/>
    </location>
    <ligand>
        <name>L-glutamine</name>
        <dbReference type="ChEBI" id="CHEBI:58359"/>
    </ligand>
</feature>
<evidence type="ECO:0000313" key="12">
    <source>
        <dbReference type="Proteomes" id="UP000186341"/>
    </source>
</evidence>
<dbReference type="GO" id="GO:0004359">
    <property type="term" value="F:glutaminase activity"/>
    <property type="evidence" value="ECO:0007669"/>
    <property type="project" value="InterPro"/>
</dbReference>
<dbReference type="Proteomes" id="UP000186341">
    <property type="component" value="Unassembled WGS sequence"/>
</dbReference>
<dbReference type="Gene3D" id="3.60.110.10">
    <property type="entry name" value="Carbon-nitrogen hydrolase"/>
    <property type="match status" value="1"/>
</dbReference>
<feature type="active site" description="Proton acceptor; for glutaminase activity" evidence="7">
    <location>
        <position position="46"/>
    </location>
</feature>
<comment type="similarity">
    <text evidence="9">Belongs to the NAD synthetase family.</text>
</comment>
<feature type="binding site" evidence="7">
    <location>
        <position position="438"/>
    </location>
    <ligand>
        <name>deamido-NAD(+)</name>
        <dbReference type="ChEBI" id="CHEBI:58437"/>
        <note>ligand shared between two neighboring subunits</note>
    </ligand>
</feature>
<feature type="active site" description="For glutaminase activity" evidence="7">
    <location>
        <position position="114"/>
    </location>
</feature>